<accession>A0A5B7J0C3</accession>
<comment type="caution">
    <text evidence="1">The sequence shown here is derived from an EMBL/GenBank/DDBJ whole genome shotgun (WGS) entry which is preliminary data.</text>
</comment>
<name>A0A5B7J0C3_PORTR</name>
<keyword evidence="2" id="KW-1185">Reference proteome</keyword>
<evidence type="ECO:0000313" key="1">
    <source>
        <dbReference type="EMBL" id="MPC90230.1"/>
    </source>
</evidence>
<protein>
    <submittedName>
        <fullName evidence="1">Uncharacterized protein</fullName>
    </submittedName>
</protein>
<organism evidence="1 2">
    <name type="scientific">Portunus trituberculatus</name>
    <name type="common">Swimming crab</name>
    <name type="synonym">Neptunus trituberculatus</name>
    <dbReference type="NCBI Taxonomy" id="210409"/>
    <lineage>
        <taxon>Eukaryota</taxon>
        <taxon>Metazoa</taxon>
        <taxon>Ecdysozoa</taxon>
        <taxon>Arthropoda</taxon>
        <taxon>Crustacea</taxon>
        <taxon>Multicrustacea</taxon>
        <taxon>Malacostraca</taxon>
        <taxon>Eumalacostraca</taxon>
        <taxon>Eucarida</taxon>
        <taxon>Decapoda</taxon>
        <taxon>Pleocyemata</taxon>
        <taxon>Brachyura</taxon>
        <taxon>Eubrachyura</taxon>
        <taxon>Portunoidea</taxon>
        <taxon>Portunidae</taxon>
        <taxon>Portuninae</taxon>
        <taxon>Portunus</taxon>
    </lineage>
</organism>
<reference evidence="1 2" key="1">
    <citation type="submission" date="2019-05" db="EMBL/GenBank/DDBJ databases">
        <title>Another draft genome of Portunus trituberculatus and its Hox gene families provides insights of decapod evolution.</title>
        <authorList>
            <person name="Jeong J.-H."/>
            <person name="Song I."/>
            <person name="Kim S."/>
            <person name="Choi T."/>
            <person name="Kim D."/>
            <person name="Ryu S."/>
            <person name="Kim W."/>
        </authorList>
    </citation>
    <scope>NUCLEOTIDE SEQUENCE [LARGE SCALE GENOMIC DNA]</scope>
    <source>
        <tissue evidence="1">Muscle</tissue>
    </source>
</reference>
<proteinExistence type="predicted"/>
<sequence>MCFALITTRFKGRSADKPCVLRNSGVVDKVVSVEVGRRPCVGSNPTTNRFETVICRGVYLHVTMIPKF</sequence>
<dbReference type="Proteomes" id="UP000324222">
    <property type="component" value="Unassembled WGS sequence"/>
</dbReference>
<dbReference type="AlphaFoldDB" id="A0A5B7J0C3"/>
<evidence type="ECO:0000313" key="2">
    <source>
        <dbReference type="Proteomes" id="UP000324222"/>
    </source>
</evidence>
<dbReference type="EMBL" id="VSRR010083692">
    <property type="protein sequence ID" value="MPC90230.1"/>
    <property type="molecule type" value="Genomic_DNA"/>
</dbReference>
<gene>
    <name evidence="1" type="ORF">E2C01_085204</name>
</gene>